<gene>
    <name evidence="3" type="ORF">ACJDT4_08240</name>
</gene>
<protein>
    <submittedName>
        <fullName evidence="3">GAF domain-containing protein</fullName>
    </submittedName>
</protein>
<evidence type="ECO:0000259" key="2">
    <source>
        <dbReference type="Pfam" id="PF13185"/>
    </source>
</evidence>
<comment type="similarity">
    <text evidence="1">Belongs to the free Met sulfoxide reductase family.</text>
</comment>
<dbReference type="RefSeq" id="WP_406787082.1">
    <property type="nucleotide sequence ID" value="NZ_JBJIAA010000006.1"/>
</dbReference>
<comment type="caution">
    <text evidence="3">The sequence shown here is derived from an EMBL/GenBank/DDBJ whole genome shotgun (WGS) entry which is preliminary data.</text>
</comment>
<dbReference type="PANTHER" id="PTHR21021">
    <property type="entry name" value="GAF/PUTATIVE CYTOSKELETAL PROTEIN"/>
    <property type="match status" value="1"/>
</dbReference>
<reference evidence="3 4" key="1">
    <citation type="submission" date="2024-11" db="EMBL/GenBank/DDBJ databases">
        <authorList>
            <person name="Heng Y.C."/>
            <person name="Lim A.C.H."/>
            <person name="Lee J.K.Y."/>
            <person name="Kittelmann S."/>
        </authorList>
    </citation>
    <scope>NUCLEOTIDE SEQUENCE [LARGE SCALE GENOMIC DNA]</scope>
    <source>
        <strain evidence="3 4">WILCCON 0114</strain>
    </source>
</reference>
<dbReference type="SUPFAM" id="SSF55781">
    <property type="entry name" value="GAF domain-like"/>
    <property type="match status" value="1"/>
</dbReference>
<feature type="domain" description="GAF" evidence="2">
    <location>
        <begin position="29"/>
        <end position="144"/>
    </location>
</feature>
<dbReference type="PANTHER" id="PTHR21021:SF15">
    <property type="entry name" value="FREE METHIONINE-R-SULFOXIDE REDUCTASE"/>
    <property type="match status" value="1"/>
</dbReference>
<name>A0ABW8TDX5_9CLOT</name>
<organism evidence="3 4">
    <name type="scientific">Clostridium neuense</name>
    <dbReference type="NCBI Taxonomy" id="1728934"/>
    <lineage>
        <taxon>Bacteria</taxon>
        <taxon>Bacillati</taxon>
        <taxon>Bacillota</taxon>
        <taxon>Clostridia</taxon>
        <taxon>Eubacteriales</taxon>
        <taxon>Clostridiaceae</taxon>
        <taxon>Clostridium</taxon>
    </lineage>
</organism>
<sequence>MFDIKVFDGMKTEEKYETMLSMLKSIVEDEEDIITNIANAAALINAIIGRVNWCGFYFIKNGELVLGPFQGMPACTRIKIGSGVCGSAVKDKKVMRIKDVHEFKGHIACDAASNSELVIPIIKNEKVYGVLDIDSEEVGRFTELEELYAEKCIELLSKYIDWEKLSK</sequence>
<evidence type="ECO:0000313" key="3">
    <source>
        <dbReference type="EMBL" id="MFL0250412.1"/>
    </source>
</evidence>
<dbReference type="Gene3D" id="3.30.450.40">
    <property type="match status" value="1"/>
</dbReference>
<dbReference type="InterPro" id="IPR051330">
    <property type="entry name" value="Phosphatase_reg/MetRdx"/>
</dbReference>
<dbReference type="InterPro" id="IPR003018">
    <property type="entry name" value="GAF"/>
</dbReference>
<dbReference type="EMBL" id="JBJIAA010000006">
    <property type="protein sequence ID" value="MFL0250412.1"/>
    <property type="molecule type" value="Genomic_DNA"/>
</dbReference>
<dbReference type="Pfam" id="PF13185">
    <property type="entry name" value="GAF_2"/>
    <property type="match status" value="1"/>
</dbReference>
<accession>A0ABW8TDX5</accession>
<evidence type="ECO:0000313" key="4">
    <source>
        <dbReference type="Proteomes" id="UP001623592"/>
    </source>
</evidence>
<dbReference type="Proteomes" id="UP001623592">
    <property type="component" value="Unassembled WGS sequence"/>
</dbReference>
<evidence type="ECO:0000256" key="1">
    <source>
        <dbReference type="ARBA" id="ARBA00038454"/>
    </source>
</evidence>
<keyword evidence="4" id="KW-1185">Reference proteome</keyword>
<dbReference type="InterPro" id="IPR000614">
    <property type="entry name" value="FRMsr_CS"/>
</dbReference>
<proteinExistence type="inferred from homology"/>
<dbReference type="PROSITE" id="PS01320">
    <property type="entry name" value="UPF0067"/>
    <property type="match status" value="1"/>
</dbReference>
<dbReference type="InterPro" id="IPR029016">
    <property type="entry name" value="GAF-like_dom_sf"/>
</dbReference>